<accession>A0A0C9VUR7</accession>
<dbReference type="Proteomes" id="UP000054279">
    <property type="component" value="Unassembled WGS sequence"/>
</dbReference>
<dbReference type="HOGENOM" id="CLU_297939_0_0_1"/>
<organism evidence="2 3">
    <name type="scientific">Sphaerobolus stellatus (strain SS14)</name>
    <dbReference type="NCBI Taxonomy" id="990650"/>
    <lineage>
        <taxon>Eukaryota</taxon>
        <taxon>Fungi</taxon>
        <taxon>Dikarya</taxon>
        <taxon>Basidiomycota</taxon>
        <taxon>Agaricomycotina</taxon>
        <taxon>Agaricomycetes</taxon>
        <taxon>Phallomycetidae</taxon>
        <taxon>Geastrales</taxon>
        <taxon>Sphaerobolaceae</taxon>
        <taxon>Sphaerobolus</taxon>
    </lineage>
</organism>
<feature type="region of interest" description="Disordered" evidence="1">
    <location>
        <begin position="87"/>
        <end position="139"/>
    </location>
</feature>
<sequence length="1010" mass="111032">MCGQAFLAHRGLVTAPIPIAPTRSPPAIPAAVAHANGPTVPSITVGAHRIAPEYEPIFEDFASQLRPGALPYEAARQASILNARQDTAADQRQGFGVKHSKKVTKKDSTSPYVRPVTRNQARVSTTVKRKPKPPPSPASGGLILCMLPVTCGNSNKDGQFSFEVSYMSTIVTRLLRPACVEHAWRVIDPILRASLAGKHVALAGGRYERPKPLEVVVRTPQTLSWHLLRPGNSVQKLGIIGTKCAHHNYNHIKVSEAETFTGEELRTVFTKDRVNIVGVGVFKVVFVDPWDDFKVDDAECWDDCESPPWGTASGRSSCGVTATAGTSGPGAPSPSGETAIAGRSHSGSPTLASVPQETSIILNVPMLSQNAMDDDRPLPISRPLSPANSAGDVNAFVPGPGSQTDPDDISIFASMALRTDIVLPASTQTPTVIHPSSSALSPQVPLFPLFTFDWEPGSQTHVDPTPFHSSVPAHHQPGSHNILPNSSPNVDEMVVECVPVPEPPPVTLIHPRHHPSSVIHLKPNHWALTRPRTKRIYCLHVHVIQPEPHELLTQIHSSPARPPPSSQTPPSRTPPTRPAPRMLPVTQPVVWSVVNWADIPQWHSVAFCSAAQLHALSLTSLAQGMIYLVKNHLNEAGHVKIRDGEPLAQGAGRRSSVTNAVFDHIFSSVLPNSPLWLASETREFQYSHLALPLETSSNDQPRRIEYKAWGFLVAANIILFGMLPPNVSPVFIQAVIGGSASIYNLGFLREVTDGGFPELLQWLNTPPEHVFADHDTLPMYVRGMLASHPAFLRPARNTLNGHGTYLHTAYGQQLCINLLLPGSPYTPYNFDEHPNVLVFKAGFDIPFGSTSFVKFFDQHSPRILSMMAGRHIVNPVFWWAHVKLECDDERENVEATQSLLYKVFVSRFERYFMMPGHSDDLHIRELVGQHQWLKDERDPALCARAFQGCTELNDELPMHIQTCTQSVRIPFGVHIKRMLLEPYQADGPPYEFELWMHSQCFMGGDSFNMA</sequence>
<name>A0A0C9VUR7_SPHS4</name>
<dbReference type="AlphaFoldDB" id="A0A0C9VUR7"/>
<feature type="compositionally biased region" description="Low complexity" evidence="1">
    <location>
        <begin position="321"/>
        <end position="336"/>
    </location>
</feature>
<evidence type="ECO:0000313" key="2">
    <source>
        <dbReference type="EMBL" id="KIJ41996.1"/>
    </source>
</evidence>
<feature type="region of interest" description="Disordered" evidence="1">
    <location>
        <begin position="310"/>
        <end position="353"/>
    </location>
</feature>
<reference evidence="2 3" key="1">
    <citation type="submission" date="2014-06" db="EMBL/GenBank/DDBJ databases">
        <title>Evolutionary Origins and Diversification of the Mycorrhizal Mutualists.</title>
        <authorList>
            <consortium name="DOE Joint Genome Institute"/>
            <consortium name="Mycorrhizal Genomics Consortium"/>
            <person name="Kohler A."/>
            <person name="Kuo A."/>
            <person name="Nagy L.G."/>
            <person name="Floudas D."/>
            <person name="Copeland A."/>
            <person name="Barry K.W."/>
            <person name="Cichocki N."/>
            <person name="Veneault-Fourrey C."/>
            <person name="LaButti K."/>
            <person name="Lindquist E.A."/>
            <person name="Lipzen A."/>
            <person name="Lundell T."/>
            <person name="Morin E."/>
            <person name="Murat C."/>
            <person name="Riley R."/>
            <person name="Ohm R."/>
            <person name="Sun H."/>
            <person name="Tunlid A."/>
            <person name="Henrissat B."/>
            <person name="Grigoriev I.V."/>
            <person name="Hibbett D.S."/>
            <person name="Martin F."/>
        </authorList>
    </citation>
    <scope>NUCLEOTIDE SEQUENCE [LARGE SCALE GENOMIC DNA]</scope>
    <source>
        <strain evidence="2 3">SS14</strain>
    </source>
</reference>
<evidence type="ECO:0000313" key="3">
    <source>
        <dbReference type="Proteomes" id="UP000054279"/>
    </source>
</evidence>
<dbReference type="EMBL" id="KN837133">
    <property type="protein sequence ID" value="KIJ41996.1"/>
    <property type="molecule type" value="Genomic_DNA"/>
</dbReference>
<dbReference type="OrthoDB" id="3332503at2759"/>
<feature type="region of interest" description="Disordered" evidence="1">
    <location>
        <begin position="555"/>
        <end position="582"/>
    </location>
</feature>
<evidence type="ECO:0008006" key="4">
    <source>
        <dbReference type="Google" id="ProtNLM"/>
    </source>
</evidence>
<gene>
    <name evidence="2" type="ORF">M422DRAFT_48448</name>
</gene>
<protein>
    <recommendedName>
        <fullName evidence="4">HECT domain-containing protein</fullName>
    </recommendedName>
</protein>
<feature type="compositionally biased region" description="Polar residues" evidence="1">
    <location>
        <begin position="117"/>
        <end position="126"/>
    </location>
</feature>
<evidence type="ECO:0000256" key="1">
    <source>
        <dbReference type="SAM" id="MobiDB-lite"/>
    </source>
</evidence>
<feature type="compositionally biased region" description="Pro residues" evidence="1">
    <location>
        <begin position="560"/>
        <end position="578"/>
    </location>
</feature>
<proteinExistence type="predicted"/>
<keyword evidence="3" id="KW-1185">Reference proteome</keyword>